<feature type="region of interest" description="Disordered" evidence="1">
    <location>
        <begin position="1"/>
        <end position="28"/>
    </location>
</feature>
<dbReference type="AlphaFoldDB" id="A0AA40BJR0"/>
<feature type="compositionally biased region" description="Basic residues" evidence="1">
    <location>
        <begin position="249"/>
        <end position="262"/>
    </location>
</feature>
<dbReference type="PANTHER" id="PTHR42087">
    <property type="entry name" value="ILP IS AN APOPTOSIS INHIBITOR"/>
    <property type="match status" value="1"/>
</dbReference>
<dbReference type="EMBL" id="JAUKTV010000007">
    <property type="protein sequence ID" value="KAK0735509.1"/>
    <property type="molecule type" value="Genomic_DNA"/>
</dbReference>
<accession>A0AA40BJR0</accession>
<proteinExistence type="predicted"/>
<sequence>MARPGDNRNFQGEQVFWSPSGPTPGFYYSHNEPPSCRSSQTISNSPPVQPFADAQFDIFDWHPYFQSCVRYFLDHAQYEGPIQALAAFVNIQLPFQKSPNPVLSSRANSPSGGGPGLSAAGGAGVLAAFPSHVSLLPYIRRLVATGFDFPAVLHGFFGDDWQRGIGQFHEQERRNYLFATKSNSWLDVKAAYDMGTEETIPFLKPLQNATEKEIQAAEAAWSEWLAMQDWMVGPRALAAMNNSPSGGGHGRRGKLHIKREEN</sequence>
<protein>
    <recommendedName>
        <fullName evidence="4">Ilp is an apoptosis inhibitor</fullName>
    </recommendedName>
</protein>
<organism evidence="2 3">
    <name type="scientific">Apiosordaria backusii</name>
    <dbReference type="NCBI Taxonomy" id="314023"/>
    <lineage>
        <taxon>Eukaryota</taxon>
        <taxon>Fungi</taxon>
        <taxon>Dikarya</taxon>
        <taxon>Ascomycota</taxon>
        <taxon>Pezizomycotina</taxon>
        <taxon>Sordariomycetes</taxon>
        <taxon>Sordariomycetidae</taxon>
        <taxon>Sordariales</taxon>
        <taxon>Lasiosphaeriaceae</taxon>
        <taxon>Apiosordaria</taxon>
    </lineage>
</organism>
<gene>
    <name evidence="2" type="ORF">B0T21DRAFT_412129</name>
</gene>
<dbReference type="PANTHER" id="PTHR42087:SF1">
    <property type="entry name" value="ILP IS AN APOPTOSIS INHIBITOR"/>
    <property type="match status" value="1"/>
</dbReference>
<comment type="caution">
    <text evidence="2">The sequence shown here is derived from an EMBL/GenBank/DDBJ whole genome shotgun (WGS) entry which is preliminary data.</text>
</comment>
<name>A0AA40BJR0_9PEZI</name>
<evidence type="ECO:0000313" key="2">
    <source>
        <dbReference type="EMBL" id="KAK0735509.1"/>
    </source>
</evidence>
<feature type="region of interest" description="Disordered" evidence="1">
    <location>
        <begin position="240"/>
        <end position="262"/>
    </location>
</feature>
<dbReference type="InterPro" id="IPR053267">
    <property type="entry name" value="Verrucosidin_biosynth-assoc"/>
</dbReference>
<evidence type="ECO:0000313" key="3">
    <source>
        <dbReference type="Proteomes" id="UP001172159"/>
    </source>
</evidence>
<evidence type="ECO:0000256" key="1">
    <source>
        <dbReference type="SAM" id="MobiDB-lite"/>
    </source>
</evidence>
<dbReference type="Proteomes" id="UP001172159">
    <property type="component" value="Unassembled WGS sequence"/>
</dbReference>
<evidence type="ECO:0008006" key="4">
    <source>
        <dbReference type="Google" id="ProtNLM"/>
    </source>
</evidence>
<reference evidence="2" key="1">
    <citation type="submission" date="2023-06" db="EMBL/GenBank/DDBJ databases">
        <title>Genome-scale phylogeny and comparative genomics of the fungal order Sordariales.</title>
        <authorList>
            <consortium name="Lawrence Berkeley National Laboratory"/>
            <person name="Hensen N."/>
            <person name="Bonometti L."/>
            <person name="Westerberg I."/>
            <person name="Brannstrom I.O."/>
            <person name="Guillou S."/>
            <person name="Cros-Aarteil S."/>
            <person name="Calhoun S."/>
            <person name="Haridas S."/>
            <person name="Kuo A."/>
            <person name="Mondo S."/>
            <person name="Pangilinan J."/>
            <person name="Riley R."/>
            <person name="Labutti K."/>
            <person name="Andreopoulos B."/>
            <person name="Lipzen A."/>
            <person name="Chen C."/>
            <person name="Yanf M."/>
            <person name="Daum C."/>
            <person name="Ng V."/>
            <person name="Clum A."/>
            <person name="Steindorff A."/>
            <person name="Ohm R."/>
            <person name="Martin F."/>
            <person name="Silar P."/>
            <person name="Natvig D."/>
            <person name="Lalanne C."/>
            <person name="Gautier V."/>
            <person name="Ament-Velasquez S.L."/>
            <person name="Kruys A."/>
            <person name="Hutchinson M.I."/>
            <person name="Powell A.J."/>
            <person name="Barry K."/>
            <person name="Miller A.N."/>
            <person name="Grigoriev I.V."/>
            <person name="Debuchy R."/>
            <person name="Gladieux P."/>
            <person name="Thoren M.H."/>
            <person name="Johannesson H."/>
        </authorList>
    </citation>
    <scope>NUCLEOTIDE SEQUENCE</scope>
    <source>
        <strain evidence="2">CBS 540.89</strain>
    </source>
</reference>
<keyword evidence="3" id="KW-1185">Reference proteome</keyword>